<organism evidence="1 2">
    <name type="scientific">Bacteroides cellulosilyticus</name>
    <dbReference type="NCBI Taxonomy" id="246787"/>
    <lineage>
        <taxon>Bacteria</taxon>
        <taxon>Pseudomonadati</taxon>
        <taxon>Bacteroidota</taxon>
        <taxon>Bacteroidia</taxon>
        <taxon>Bacteroidales</taxon>
        <taxon>Bacteroidaceae</taxon>
        <taxon>Bacteroides</taxon>
    </lineage>
</organism>
<accession>A0A642PPX7</accession>
<proteinExistence type="predicted"/>
<reference evidence="1 2" key="1">
    <citation type="journal article" date="2019" name="Nat. Med.">
        <title>A library of human gut bacterial isolates paired with longitudinal multiomics data enables mechanistic microbiome research.</title>
        <authorList>
            <person name="Poyet M."/>
            <person name="Groussin M."/>
            <person name="Gibbons S.M."/>
            <person name="Avila-Pacheco J."/>
            <person name="Jiang X."/>
            <person name="Kearney S.M."/>
            <person name="Perrotta A.R."/>
            <person name="Berdy B."/>
            <person name="Zhao S."/>
            <person name="Lieberman T.D."/>
            <person name="Swanson P.K."/>
            <person name="Smith M."/>
            <person name="Roesemann S."/>
            <person name="Alexander J.E."/>
            <person name="Rich S.A."/>
            <person name="Livny J."/>
            <person name="Vlamakis H."/>
            <person name="Clish C."/>
            <person name="Bullock K."/>
            <person name="Deik A."/>
            <person name="Scott J."/>
            <person name="Pierce K.A."/>
            <person name="Xavier R.J."/>
            <person name="Alm E.J."/>
        </authorList>
    </citation>
    <scope>NUCLEOTIDE SEQUENCE [LARGE SCALE GENOMIC DNA]</scope>
    <source>
        <strain evidence="1 2">BIOML-A6</strain>
    </source>
</reference>
<evidence type="ECO:0000313" key="2">
    <source>
        <dbReference type="Proteomes" id="UP000448877"/>
    </source>
</evidence>
<dbReference type="Proteomes" id="UP000448877">
    <property type="component" value="Unassembled WGS sequence"/>
</dbReference>
<dbReference type="GeneID" id="78404308"/>
<dbReference type="RefSeq" id="WP_008142186.1">
    <property type="nucleotide sequence ID" value="NZ_VVYV01000057.1"/>
</dbReference>
<evidence type="ECO:0000313" key="1">
    <source>
        <dbReference type="EMBL" id="KAA5413085.1"/>
    </source>
</evidence>
<dbReference type="AlphaFoldDB" id="A0A642PPX7"/>
<name>A0A642PPX7_9BACE</name>
<gene>
    <name evidence="1" type="ORF">F2Y81_23885</name>
</gene>
<dbReference type="EMBL" id="VVYV01000057">
    <property type="protein sequence ID" value="KAA5413085.1"/>
    <property type="molecule type" value="Genomic_DNA"/>
</dbReference>
<comment type="caution">
    <text evidence="1">The sequence shown here is derived from an EMBL/GenBank/DDBJ whole genome shotgun (WGS) entry which is preliminary data.</text>
</comment>
<sequence length="103" mass="12091">MDNFRFYQDCKVTCWERDYFTVEAENYEEAVAIVRSWKCEDVTNIIDSRLHLERNEVLRDTSERIFPNENGGCPTMEIYNVDGLAVINDAPDLEQNLEHKSIV</sequence>
<protein>
    <submittedName>
        <fullName evidence="1">Uncharacterized protein</fullName>
    </submittedName>
</protein>